<sequence length="46" mass="4937">MRPLPARGVPVLPAGAVWWRPPQACGVPALFARASRWRSLSAGAVR</sequence>
<keyword evidence="2" id="KW-1185">Reference proteome</keyword>
<organism evidence="1 2">
    <name type="scientific">Actinokineospora spheciospongiae</name>
    <dbReference type="NCBI Taxonomy" id="909613"/>
    <lineage>
        <taxon>Bacteria</taxon>
        <taxon>Bacillati</taxon>
        <taxon>Actinomycetota</taxon>
        <taxon>Actinomycetes</taxon>
        <taxon>Pseudonocardiales</taxon>
        <taxon>Pseudonocardiaceae</taxon>
        <taxon>Actinokineospora</taxon>
    </lineage>
</organism>
<evidence type="ECO:0000313" key="1">
    <source>
        <dbReference type="EMBL" id="EWC58483.1"/>
    </source>
</evidence>
<proteinExistence type="predicted"/>
<dbReference type="AlphaFoldDB" id="W7ID50"/>
<reference evidence="1 2" key="1">
    <citation type="journal article" date="2014" name="Genome Announc.">
        <title>Draft Genome Sequence of the Antitrypanosomally Active Sponge-Associated Bacterium Actinokineospora sp. Strain EG49.</title>
        <authorList>
            <person name="Harjes J."/>
            <person name="Ryu T."/>
            <person name="Abdelmohsen U.R."/>
            <person name="Moitinho-Silva L."/>
            <person name="Horn H."/>
            <person name="Ravasi T."/>
            <person name="Hentschel U."/>
        </authorList>
    </citation>
    <scope>NUCLEOTIDE SEQUENCE [LARGE SCALE GENOMIC DNA]</scope>
    <source>
        <strain evidence="1 2">EG49</strain>
    </source>
</reference>
<dbReference type="EMBL" id="AYXG01000241">
    <property type="protein sequence ID" value="EWC58483.1"/>
    <property type="molecule type" value="Genomic_DNA"/>
</dbReference>
<gene>
    <name evidence="1" type="ORF">UO65_6375</name>
</gene>
<evidence type="ECO:0000313" key="2">
    <source>
        <dbReference type="Proteomes" id="UP000019277"/>
    </source>
</evidence>
<accession>W7ID50</accession>
<protein>
    <submittedName>
        <fullName evidence="1">Uncharacterized protein</fullName>
    </submittedName>
</protein>
<comment type="caution">
    <text evidence="1">The sequence shown here is derived from an EMBL/GenBank/DDBJ whole genome shotgun (WGS) entry which is preliminary data.</text>
</comment>
<dbReference type="Proteomes" id="UP000019277">
    <property type="component" value="Unassembled WGS sequence"/>
</dbReference>
<name>W7ID50_9PSEU</name>